<evidence type="ECO:0000256" key="5">
    <source>
        <dbReference type="ARBA" id="ARBA00022939"/>
    </source>
</evidence>
<dbReference type="GO" id="GO:0005737">
    <property type="term" value="C:cytoplasm"/>
    <property type="evidence" value="ECO:0007669"/>
    <property type="project" value="UniProtKB-SubCell"/>
</dbReference>
<evidence type="ECO:0000256" key="4">
    <source>
        <dbReference type="ARBA" id="ARBA00022679"/>
    </source>
</evidence>
<keyword evidence="5" id="KW-0128">Catecholamine metabolism</keyword>
<evidence type="ECO:0000256" key="1">
    <source>
        <dbReference type="ARBA" id="ARBA00004496"/>
    </source>
</evidence>
<protein>
    <recommendedName>
        <fullName evidence="6">Sulfotransferase</fullName>
        <ecNumber evidence="6">2.8.2.-</ecNumber>
    </recommendedName>
</protein>
<dbReference type="FunCoup" id="A0A6J2W2I9">
    <property type="interactions" value="12"/>
</dbReference>
<gene>
    <name evidence="9" type="primary">LOC115819062</name>
</gene>
<keyword evidence="3" id="KW-0963">Cytoplasm</keyword>
<dbReference type="InterPro" id="IPR027417">
    <property type="entry name" value="P-loop_NTPase"/>
</dbReference>
<proteinExistence type="inferred from homology"/>
<keyword evidence="8" id="KW-1185">Reference proteome</keyword>
<reference evidence="9" key="1">
    <citation type="submission" date="2025-08" db="UniProtKB">
        <authorList>
            <consortium name="RefSeq"/>
        </authorList>
    </citation>
    <scope>IDENTIFICATION</scope>
</reference>
<sequence>MAQPEYNLLGDKLFSYRGMVFPVIESLDLTTEYIDNLEHFEVRDDDVYLVVFPKSGTVWTQYIITLLHDEDFPDMAEITTCERMPWLEFPGKGKGKEYCSRPSPRIFCSHLPEHLVPKELQKKKAKIIYVARNPKDVMVSYFHFNKFMKILEQTETYDEMLEKFFCGRMLGGCWFDHIRGWYRNKDKYNILFLSYEEMIKDLRSNVVKICEFLGKNLSDAAIDKIVERTTFQNMKNDPKANYEFLSDNIANHSKGAFLRKGTVGDWKRSLTVAQNERFDQVYQEKMKDCPLAFIWDISELHG</sequence>
<dbReference type="GO" id="GO:0006584">
    <property type="term" value="P:catecholamine metabolic process"/>
    <property type="evidence" value="ECO:0007669"/>
    <property type="project" value="UniProtKB-KW"/>
</dbReference>
<accession>A0A6J2W2I9</accession>
<evidence type="ECO:0000259" key="7">
    <source>
        <dbReference type="Pfam" id="PF00685"/>
    </source>
</evidence>
<evidence type="ECO:0000256" key="3">
    <source>
        <dbReference type="ARBA" id="ARBA00022490"/>
    </source>
</evidence>
<feature type="domain" description="Sulfotransferase" evidence="7">
    <location>
        <begin position="44"/>
        <end position="289"/>
    </location>
</feature>
<evidence type="ECO:0000256" key="6">
    <source>
        <dbReference type="RuleBase" id="RU361155"/>
    </source>
</evidence>
<dbReference type="GeneID" id="115819062"/>
<dbReference type="InParanoid" id="A0A6J2W2I9"/>
<dbReference type="Proteomes" id="UP000504632">
    <property type="component" value="Chromosome 8"/>
</dbReference>
<comment type="similarity">
    <text evidence="2 6">Belongs to the sulfotransferase 1 family.</text>
</comment>
<dbReference type="GO" id="GO:0006805">
    <property type="term" value="P:xenobiotic metabolic process"/>
    <property type="evidence" value="ECO:0007669"/>
    <property type="project" value="UniProtKB-ARBA"/>
</dbReference>
<dbReference type="SUPFAM" id="SSF52540">
    <property type="entry name" value="P-loop containing nucleoside triphosphate hydrolases"/>
    <property type="match status" value="1"/>
</dbReference>
<dbReference type="RefSeq" id="XP_030638462.1">
    <property type="nucleotide sequence ID" value="XM_030782602.1"/>
</dbReference>
<comment type="subcellular location">
    <subcellularLocation>
        <location evidence="1">Cytoplasm</location>
    </subcellularLocation>
</comment>
<evidence type="ECO:0000313" key="9">
    <source>
        <dbReference type="RefSeq" id="XP_030638462.1"/>
    </source>
</evidence>
<dbReference type="InterPro" id="IPR000863">
    <property type="entry name" value="Sulfotransferase_dom"/>
</dbReference>
<name>A0A6J2W2I9_CHACN</name>
<evidence type="ECO:0000256" key="2">
    <source>
        <dbReference type="ARBA" id="ARBA00005771"/>
    </source>
</evidence>
<keyword evidence="4 6" id="KW-0808">Transferase</keyword>
<dbReference type="EC" id="2.8.2.-" evidence="6"/>
<dbReference type="PANTHER" id="PTHR11783">
    <property type="entry name" value="SULFOTRANSFERASE SULT"/>
    <property type="match status" value="1"/>
</dbReference>
<dbReference type="FunFam" id="3.40.50.300:FF:000433">
    <property type="entry name" value="Estrogen sulfotransferase"/>
    <property type="match status" value="1"/>
</dbReference>
<dbReference type="OrthoDB" id="205623at2759"/>
<organism evidence="8 9">
    <name type="scientific">Chanos chanos</name>
    <name type="common">Milkfish</name>
    <name type="synonym">Mugil chanos</name>
    <dbReference type="NCBI Taxonomy" id="29144"/>
    <lineage>
        <taxon>Eukaryota</taxon>
        <taxon>Metazoa</taxon>
        <taxon>Chordata</taxon>
        <taxon>Craniata</taxon>
        <taxon>Vertebrata</taxon>
        <taxon>Euteleostomi</taxon>
        <taxon>Actinopterygii</taxon>
        <taxon>Neopterygii</taxon>
        <taxon>Teleostei</taxon>
        <taxon>Ostariophysi</taxon>
        <taxon>Gonorynchiformes</taxon>
        <taxon>Chanidae</taxon>
        <taxon>Chanos</taxon>
    </lineage>
</organism>
<dbReference type="Gene3D" id="3.40.50.300">
    <property type="entry name" value="P-loop containing nucleotide triphosphate hydrolases"/>
    <property type="match status" value="1"/>
</dbReference>
<dbReference type="Pfam" id="PF00685">
    <property type="entry name" value="Sulfotransfer_1"/>
    <property type="match status" value="1"/>
</dbReference>
<dbReference type="GO" id="GO:0008146">
    <property type="term" value="F:sulfotransferase activity"/>
    <property type="evidence" value="ECO:0007669"/>
    <property type="project" value="InterPro"/>
</dbReference>
<dbReference type="AlphaFoldDB" id="A0A6J2W2I9"/>
<evidence type="ECO:0000313" key="8">
    <source>
        <dbReference type="Proteomes" id="UP000504632"/>
    </source>
</evidence>